<gene>
    <name evidence="4" type="ORF">ACFFVD_13025</name>
</gene>
<dbReference type="RefSeq" id="WP_182631238.1">
    <property type="nucleotide sequence ID" value="NZ_JAALDM010000040.1"/>
</dbReference>
<comment type="caution">
    <text evidence="4">The sequence shown here is derived from an EMBL/GenBank/DDBJ whole genome shotgun (WGS) entry which is preliminary data.</text>
</comment>
<keyword evidence="2" id="KW-1133">Transmembrane helix</keyword>
<keyword evidence="2" id="KW-0472">Membrane</keyword>
<feature type="region of interest" description="Disordered" evidence="1">
    <location>
        <begin position="194"/>
        <end position="229"/>
    </location>
</feature>
<dbReference type="Proteomes" id="UP001589700">
    <property type="component" value="Unassembled WGS sequence"/>
</dbReference>
<feature type="domain" description="DUF1707" evidence="3">
    <location>
        <begin position="11"/>
        <end position="63"/>
    </location>
</feature>
<protein>
    <submittedName>
        <fullName evidence="4">DUF1707 domain-containing protein</fullName>
    </submittedName>
</protein>
<dbReference type="EMBL" id="JBHMDY010000008">
    <property type="protein sequence ID" value="MFB9260726.1"/>
    <property type="molecule type" value="Genomic_DNA"/>
</dbReference>
<organism evidence="4 5">
    <name type="scientific">Dietzia aerolata</name>
    <dbReference type="NCBI Taxonomy" id="595984"/>
    <lineage>
        <taxon>Bacteria</taxon>
        <taxon>Bacillati</taxon>
        <taxon>Actinomycetota</taxon>
        <taxon>Actinomycetes</taxon>
        <taxon>Mycobacteriales</taxon>
        <taxon>Dietziaceae</taxon>
        <taxon>Dietzia</taxon>
    </lineage>
</organism>
<accession>A0ABV5JSV5</accession>
<reference evidence="4 5" key="1">
    <citation type="submission" date="2024-09" db="EMBL/GenBank/DDBJ databases">
        <authorList>
            <person name="Sun Q."/>
            <person name="Mori K."/>
        </authorList>
    </citation>
    <scope>NUCLEOTIDE SEQUENCE [LARGE SCALE GENOMIC DNA]</scope>
    <source>
        <strain evidence="4 5">CCM 7659</strain>
    </source>
</reference>
<feature type="region of interest" description="Disordered" evidence="1">
    <location>
        <begin position="73"/>
        <end position="100"/>
    </location>
</feature>
<evidence type="ECO:0000313" key="4">
    <source>
        <dbReference type="EMBL" id="MFB9260726.1"/>
    </source>
</evidence>
<evidence type="ECO:0000256" key="2">
    <source>
        <dbReference type="SAM" id="Phobius"/>
    </source>
</evidence>
<sequence>MSATHSGAPDIRATDENRAAVTGALDKALASGQLDQFEHFERVRAAAQARWVHELRPLLTDLQGVDVELPGDRRRKKGLARSSSSSSSSSTSSTTDEDTRTTLGTRLLLAVPVVAIVVVGVALAWPDSDDTPATSSPSAIEQIEDVVDRATDSIEARVIDNPSPLTLEGLQQMFATAPEASGSEFATRMTAHPEHGGMEWADPEHPSRSWTSSYRGGWDEPDDRASSRDESFRLADLDAEMIAAVIAGAPATLGIPDGTPSHIIIEADASGMPAYSVYASNDVHQSGYLVVNHAGEPVRVHGAN</sequence>
<keyword evidence="2" id="KW-0812">Transmembrane</keyword>
<keyword evidence="5" id="KW-1185">Reference proteome</keyword>
<evidence type="ECO:0000313" key="5">
    <source>
        <dbReference type="Proteomes" id="UP001589700"/>
    </source>
</evidence>
<dbReference type="InterPro" id="IPR012551">
    <property type="entry name" value="DUF1707_SHOCT-like"/>
</dbReference>
<proteinExistence type="predicted"/>
<dbReference type="Pfam" id="PF08044">
    <property type="entry name" value="DUF1707"/>
    <property type="match status" value="1"/>
</dbReference>
<evidence type="ECO:0000256" key="1">
    <source>
        <dbReference type="SAM" id="MobiDB-lite"/>
    </source>
</evidence>
<feature type="compositionally biased region" description="Basic and acidic residues" evidence="1">
    <location>
        <begin position="194"/>
        <end position="207"/>
    </location>
</feature>
<name>A0ABV5JSV5_9ACTN</name>
<feature type="compositionally biased region" description="Low complexity" evidence="1">
    <location>
        <begin position="82"/>
        <end position="94"/>
    </location>
</feature>
<evidence type="ECO:0000259" key="3">
    <source>
        <dbReference type="Pfam" id="PF08044"/>
    </source>
</evidence>
<feature type="transmembrane region" description="Helical" evidence="2">
    <location>
        <begin position="107"/>
        <end position="125"/>
    </location>
</feature>